<feature type="region of interest" description="Disordered" evidence="2">
    <location>
        <begin position="268"/>
        <end position="294"/>
    </location>
</feature>
<feature type="region of interest" description="Disordered" evidence="2">
    <location>
        <begin position="344"/>
        <end position="396"/>
    </location>
</feature>
<keyword evidence="1" id="KW-0175">Coiled coil</keyword>
<feature type="compositionally biased region" description="Acidic residues" evidence="2">
    <location>
        <begin position="344"/>
        <end position="353"/>
    </location>
</feature>
<gene>
    <name evidence="3" type="ORF">RIF29_18084</name>
</gene>
<dbReference type="AlphaFoldDB" id="A0AAN9FJA3"/>
<dbReference type="PANTHER" id="PTHR34380">
    <property type="entry name" value="BNAA03G12380D PROTEIN"/>
    <property type="match status" value="1"/>
</dbReference>
<comment type="caution">
    <text evidence="3">The sequence shown here is derived from an EMBL/GenBank/DDBJ whole genome shotgun (WGS) entry which is preliminary data.</text>
</comment>
<evidence type="ECO:0000256" key="1">
    <source>
        <dbReference type="SAM" id="Coils"/>
    </source>
</evidence>
<dbReference type="PANTHER" id="PTHR34380:SF2">
    <property type="entry name" value="OS01G0656900 PROTEIN"/>
    <property type="match status" value="1"/>
</dbReference>
<keyword evidence="4" id="KW-1185">Reference proteome</keyword>
<evidence type="ECO:0000313" key="4">
    <source>
        <dbReference type="Proteomes" id="UP001372338"/>
    </source>
</evidence>
<sequence>MDLQPETKPGIPPPPGFGTSPPKPNLNDMTVSNLVSILRTAFRFDEFDTVEKVLVDKDAKLKADIASLQLKFESERFNKIQAEEDLNKREEQFQKGKRAQELYEKLLKEVKENELVHMETIKELKEKNIGLLDENCKLKELKTKWADERVELEARKKSWEDDKIALEALRSRNNELEEALKNDKCVIDELRALNTRLLDEKQGLVALVESKERKFLELNEKVTKIENDVKLLKNVDDDSKCGKWKEPKGEPEELEEFNEMDVGGCNGGSSIPFRRKGDTHKVNKDAPGASEKPKAGFPLLSFVKHGIVPFVSLFMYSSLLDLEGPGCGTGRSPLVHKNIIVLSDNDDDDDDNDDQAHRRQQKRSSVERLTRKMSVSDISSPSSDSSFEWNKRRKRG</sequence>
<organism evidence="3 4">
    <name type="scientific">Crotalaria pallida</name>
    <name type="common">Smooth rattlebox</name>
    <name type="synonym">Crotalaria striata</name>
    <dbReference type="NCBI Taxonomy" id="3830"/>
    <lineage>
        <taxon>Eukaryota</taxon>
        <taxon>Viridiplantae</taxon>
        <taxon>Streptophyta</taxon>
        <taxon>Embryophyta</taxon>
        <taxon>Tracheophyta</taxon>
        <taxon>Spermatophyta</taxon>
        <taxon>Magnoliopsida</taxon>
        <taxon>eudicotyledons</taxon>
        <taxon>Gunneridae</taxon>
        <taxon>Pentapetalae</taxon>
        <taxon>rosids</taxon>
        <taxon>fabids</taxon>
        <taxon>Fabales</taxon>
        <taxon>Fabaceae</taxon>
        <taxon>Papilionoideae</taxon>
        <taxon>50 kb inversion clade</taxon>
        <taxon>genistoids sensu lato</taxon>
        <taxon>core genistoids</taxon>
        <taxon>Crotalarieae</taxon>
        <taxon>Crotalaria</taxon>
    </lineage>
</organism>
<accession>A0AAN9FJA3</accession>
<feature type="coiled-coil region" evidence="1">
    <location>
        <begin position="107"/>
        <end position="235"/>
    </location>
</feature>
<proteinExistence type="predicted"/>
<feature type="region of interest" description="Disordered" evidence="2">
    <location>
        <begin position="1"/>
        <end position="25"/>
    </location>
</feature>
<name>A0AAN9FJA3_CROPI</name>
<dbReference type="EMBL" id="JAYWIO010000003">
    <property type="protein sequence ID" value="KAK7276935.1"/>
    <property type="molecule type" value="Genomic_DNA"/>
</dbReference>
<evidence type="ECO:0000256" key="2">
    <source>
        <dbReference type="SAM" id="MobiDB-lite"/>
    </source>
</evidence>
<feature type="compositionally biased region" description="Basic and acidic residues" evidence="2">
    <location>
        <begin position="275"/>
        <end position="284"/>
    </location>
</feature>
<feature type="compositionally biased region" description="Low complexity" evidence="2">
    <location>
        <begin position="375"/>
        <end position="386"/>
    </location>
</feature>
<feature type="compositionally biased region" description="Pro residues" evidence="2">
    <location>
        <begin position="10"/>
        <end position="24"/>
    </location>
</feature>
<dbReference type="Proteomes" id="UP001372338">
    <property type="component" value="Unassembled WGS sequence"/>
</dbReference>
<evidence type="ECO:0000313" key="3">
    <source>
        <dbReference type="EMBL" id="KAK7276935.1"/>
    </source>
</evidence>
<protein>
    <submittedName>
        <fullName evidence="3">Uncharacterized protein</fullName>
    </submittedName>
</protein>
<reference evidence="3 4" key="1">
    <citation type="submission" date="2024-01" db="EMBL/GenBank/DDBJ databases">
        <title>The genomes of 5 underutilized Papilionoideae crops provide insights into root nodulation and disease resistanc.</title>
        <authorList>
            <person name="Yuan L."/>
        </authorList>
    </citation>
    <scope>NUCLEOTIDE SEQUENCE [LARGE SCALE GENOMIC DNA]</scope>
    <source>
        <strain evidence="3">ZHUSHIDOU_FW_LH</strain>
        <tissue evidence="3">Leaf</tissue>
    </source>
</reference>